<accession>A0ACB8SHA9</accession>
<dbReference type="Proteomes" id="UP000814140">
    <property type="component" value="Unassembled WGS sequence"/>
</dbReference>
<feature type="non-terminal residue" evidence="1">
    <location>
        <position position="126"/>
    </location>
</feature>
<organism evidence="1 2">
    <name type="scientific">Artomyces pyxidatus</name>
    <dbReference type="NCBI Taxonomy" id="48021"/>
    <lineage>
        <taxon>Eukaryota</taxon>
        <taxon>Fungi</taxon>
        <taxon>Dikarya</taxon>
        <taxon>Basidiomycota</taxon>
        <taxon>Agaricomycotina</taxon>
        <taxon>Agaricomycetes</taxon>
        <taxon>Russulales</taxon>
        <taxon>Auriscalpiaceae</taxon>
        <taxon>Artomyces</taxon>
    </lineage>
</organism>
<evidence type="ECO:0000313" key="2">
    <source>
        <dbReference type="Proteomes" id="UP000814140"/>
    </source>
</evidence>
<protein>
    <submittedName>
        <fullName evidence="1">Uncharacterized protein</fullName>
    </submittedName>
</protein>
<keyword evidence="2" id="KW-1185">Reference proteome</keyword>
<gene>
    <name evidence="1" type="ORF">BV25DRAFT_1815985</name>
</gene>
<reference evidence="1" key="1">
    <citation type="submission" date="2021-03" db="EMBL/GenBank/DDBJ databases">
        <authorList>
            <consortium name="DOE Joint Genome Institute"/>
            <person name="Ahrendt S."/>
            <person name="Looney B.P."/>
            <person name="Miyauchi S."/>
            <person name="Morin E."/>
            <person name="Drula E."/>
            <person name="Courty P.E."/>
            <person name="Chicoki N."/>
            <person name="Fauchery L."/>
            <person name="Kohler A."/>
            <person name="Kuo A."/>
            <person name="Labutti K."/>
            <person name="Pangilinan J."/>
            <person name="Lipzen A."/>
            <person name="Riley R."/>
            <person name="Andreopoulos W."/>
            <person name="He G."/>
            <person name="Johnson J."/>
            <person name="Barry K.W."/>
            <person name="Grigoriev I.V."/>
            <person name="Nagy L."/>
            <person name="Hibbett D."/>
            <person name="Henrissat B."/>
            <person name="Matheny P.B."/>
            <person name="Labbe J."/>
            <person name="Martin F."/>
        </authorList>
    </citation>
    <scope>NUCLEOTIDE SEQUENCE</scope>
    <source>
        <strain evidence="1">HHB10654</strain>
    </source>
</reference>
<comment type="caution">
    <text evidence="1">The sequence shown here is derived from an EMBL/GenBank/DDBJ whole genome shotgun (WGS) entry which is preliminary data.</text>
</comment>
<reference evidence="1" key="2">
    <citation type="journal article" date="2022" name="New Phytol.">
        <title>Evolutionary transition to the ectomycorrhizal habit in the genomes of a hyperdiverse lineage of mushroom-forming fungi.</title>
        <authorList>
            <person name="Looney B."/>
            <person name="Miyauchi S."/>
            <person name="Morin E."/>
            <person name="Drula E."/>
            <person name="Courty P.E."/>
            <person name="Kohler A."/>
            <person name="Kuo A."/>
            <person name="LaButti K."/>
            <person name="Pangilinan J."/>
            <person name="Lipzen A."/>
            <person name="Riley R."/>
            <person name="Andreopoulos W."/>
            <person name="He G."/>
            <person name="Johnson J."/>
            <person name="Nolan M."/>
            <person name="Tritt A."/>
            <person name="Barry K.W."/>
            <person name="Grigoriev I.V."/>
            <person name="Nagy L.G."/>
            <person name="Hibbett D."/>
            <person name="Henrissat B."/>
            <person name="Matheny P.B."/>
            <person name="Labbe J."/>
            <person name="Martin F.M."/>
        </authorList>
    </citation>
    <scope>NUCLEOTIDE SEQUENCE</scope>
    <source>
        <strain evidence="1">HHB10654</strain>
    </source>
</reference>
<dbReference type="EMBL" id="MU277306">
    <property type="protein sequence ID" value="KAI0055171.1"/>
    <property type="molecule type" value="Genomic_DNA"/>
</dbReference>
<sequence length="126" mass="14586">MPVFTRDGDVWFDDGNIVFVCTRTGFRVHKGVIARHSTFFLESLSTVDPLPGREYGVLRCNDAAEDMRLFLQVIYNLECPELNTMPLENLYCLLRMGRKYKADRVFRNTVTALQFIFPSTLDDYCS</sequence>
<proteinExistence type="predicted"/>
<evidence type="ECO:0000313" key="1">
    <source>
        <dbReference type="EMBL" id="KAI0055171.1"/>
    </source>
</evidence>
<name>A0ACB8SHA9_9AGAM</name>